<reference evidence="1" key="1">
    <citation type="submission" date="2022-02" db="EMBL/GenBank/DDBJ databases">
        <title>Towards deciphering the DNA virus diversity associated with rodent species in the families Cricetidae and Heteromyidae.</title>
        <authorList>
            <person name="Lund M."/>
            <person name="Larsen B.B."/>
            <person name="Gryseels S."/>
            <person name="Kraberger S."/>
            <person name="Rowsey D.M."/>
            <person name="Steger L."/>
            <person name="Yule K.M."/>
            <person name="Upham N.S."/>
            <person name="Worobey M."/>
            <person name="Van Doorslaer K."/>
            <person name="Varsani A."/>
        </authorList>
    </citation>
    <scope>NUCLEOTIDE SEQUENCE</scope>
    <source>
        <strain evidence="1">NeonRodF8_36</strain>
    </source>
</reference>
<sequence>MTLFQEIEIEDIIIYEEIRDLQLISKGEQIALFIDIETNEEIILTKNEINKRGTKR</sequence>
<organism evidence="1">
    <name type="scientific">Peromfec virus RodF8_36</name>
    <dbReference type="NCBI Taxonomy" id="2929371"/>
    <lineage>
        <taxon>Viruses</taxon>
        <taxon>Monodnaviria</taxon>
        <taxon>Sangervirae</taxon>
        <taxon>Phixviricota</taxon>
        <taxon>Malgrandaviricetes</taxon>
        <taxon>Petitvirales</taxon>
        <taxon>Microviridae</taxon>
    </lineage>
</organism>
<proteinExistence type="predicted"/>
<protein>
    <submittedName>
        <fullName evidence="1">Uncharacterized protein</fullName>
    </submittedName>
</protein>
<name>A0A976N1G4_9VIRU</name>
<evidence type="ECO:0000313" key="1">
    <source>
        <dbReference type="EMBL" id="UPW36495.1"/>
    </source>
</evidence>
<dbReference type="EMBL" id="OM869640">
    <property type="protein sequence ID" value="UPW36495.1"/>
    <property type="molecule type" value="Genomic_DNA"/>
</dbReference>
<accession>A0A976N1G4</accession>